<dbReference type="EMBL" id="BAABWH010000001">
    <property type="protein sequence ID" value="GAA6144600.1"/>
    <property type="molecule type" value="Genomic_DNA"/>
</dbReference>
<protein>
    <submittedName>
        <fullName evidence="1">Uncharacterized protein</fullName>
    </submittedName>
</protein>
<evidence type="ECO:0000313" key="2">
    <source>
        <dbReference type="Proteomes" id="UP001481413"/>
    </source>
</evidence>
<organism evidence="1 2">
    <name type="scientific">Thalassolituus maritimus</name>
    <dbReference type="NCBI Taxonomy" id="484498"/>
    <lineage>
        <taxon>Bacteria</taxon>
        <taxon>Pseudomonadati</taxon>
        <taxon>Pseudomonadota</taxon>
        <taxon>Gammaproteobacteria</taxon>
        <taxon>Oceanospirillales</taxon>
        <taxon>Oceanospirillaceae</taxon>
        <taxon>Thalassolituus</taxon>
    </lineage>
</organism>
<dbReference type="Proteomes" id="UP001481413">
    <property type="component" value="Unassembled WGS sequence"/>
</dbReference>
<keyword evidence="2" id="KW-1185">Reference proteome</keyword>
<evidence type="ECO:0000313" key="1">
    <source>
        <dbReference type="EMBL" id="GAA6144600.1"/>
    </source>
</evidence>
<accession>A0ABP9ZWU4</accession>
<comment type="caution">
    <text evidence="1">The sequence shown here is derived from an EMBL/GenBank/DDBJ whole genome shotgun (WGS) entry which is preliminary data.</text>
</comment>
<sequence length="111" mass="12432">MTIVLIDFDRITETSKLGLLSGRDNGVAARKLFHVANGDITPDTRVKIKDNDSVVVSNSYFLGLLEDIFKIHKSKEDLLEHIDYTELSKTNQKELLRGVNRGFSPIINAMG</sequence>
<name>A0ABP9ZWU4_9GAMM</name>
<gene>
    <name evidence="1" type="ORF">NBRC116585_07170</name>
</gene>
<reference evidence="1 2" key="1">
    <citation type="submission" date="2024-04" db="EMBL/GenBank/DDBJ databases">
        <title>Draft genome sequence of Thalassolituus maritimus NBRC 116585.</title>
        <authorList>
            <person name="Miyakawa T."/>
            <person name="Kusuya Y."/>
            <person name="Miura T."/>
        </authorList>
    </citation>
    <scope>NUCLEOTIDE SEQUENCE [LARGE SCALE GENOMIC DNA]</scope>
    <source>
        <strain evidence="1 2">5NW40-0001</strain>
    </source>
</reference>
<proteinExistence type="predicted"/>